<proteinExistence type="predicted"/>
<evidence type="ECO:0008006" key="3">
    <source>
        <dbReference type="Google" id="ProtNLM"/>
    </source>
</evidence>
<dbReference type="EMBL" id="JAZDQV010000001">
    <property type="protein sequence ID" value="MEE1876390.1"/>
    <property type="molecule type" value="Genomic_DNA"/>
</dbReference>
<dbReference type="InterPro" id="IPR011990">
    <property type="entry name" value="TPR-like_helical_dom_sf"/>
</dbReference>
<dbReference type="RefSeq" id="WP_354143495.1">
    <property type="nucleotide sequence ID" value="NZ_JAZDQV010000001.1"/>
</dbReference>
<evidence type="ECO:0000313" key="1">
    <source>
        <dbReference type="EMBL" id="MEE1876390.1"/>
    </source>
</evidence>
<gene>
    <name evidence="1" type="ORF">VRS74_01660</name>
</gene>
<dbReference type="Proteomes" id="UP001343492">
    <property type="component" value="Unassembled WGS sequence"/>
</dbReference>
<reference evidence="1 2" key="1">
    <citation type="submission" date="2024-01" db="EMBL/GenBank/DDBJ databases">
        <title>The genome sequence of Erythrobacteraceae sp. strain 1XM1-14.</title>
        <authorList>
            <person name="Liu Y."/>
        </authorList>
    </citation>
    <scope>NUCLEOTIDE SEQUENCE [LARGE SCALE GENOMIC DNA]</scope>
    <source>
        <strain evidence="1 2">1XM1-14</strain>
    </source>
</reference>
<accession>A0ABU7GBX8</accession>
<organism evidence="1 2">
    <name type="scientific">Altererythrobacter litoralis</name>
    <dbReference type="NCBI Taxonomy" id="3113904"/>
    <lineage>
        <taxon>Bacteria</taxon>
        <taxon>Pseudomonadati</taxon>
        <taxon>Pseudomonadota</taxon>
        <taxon>Alphaproteobacteria</taxon>
        <taxon>Sphingomonadales</taxon>
        <taxon>Erythrobacteraceae</taxon>
        <taxon>Altererythrobacter</taxon>
    </lineage>
</organism>
<name>A0ABU7GBX8_9SPHN</name>
<keyword evidence="2" id="KW-1185">Reference proteome</keyword>
<sequence length="451" mass="49056">MRFFVSSSRTGKKPVSNLALAIALATGTAVLSGVVAEPAFAQREKKEKKKPEAAAYSKEFVAMFQPLQAAVNTEGGDVVTAKTQFPALLALTVSPDEKNATGGLIYNAGAKTGDQTLQLQGMALMLESGKVAPEQVGRFNFIAYQLANAQRQSAESRVFLQKAIDAQFTTPELTVADMQTAMAESFISEQRYADGLNYLAQAIAKAKSEGQTVDETWYRRGLSVGYNNKVTPQVYEFVTGWVIDYPSATNWRDAINIARNMNSFEGPEMLDLLRLSLRVGALQEKYEYSDYVEAADARRLPKEVKRVVDDAFNSGRASRDDIYLADALQIANGRIAADEHELPALEKDARAATAVLRTVVAAGDTFLSYSQYPKAEEFYTKALGMPGVNTAEVQTRLGIAQTEQAKYDEAIATFRKIGGKRDPIARLWAAYATQKKNASAPAAAPEPAPGD</sequence>
<dbReference type="Gene3D" id="1.25.40.10">
    <property type="entry name" value="Tetratricopeptide repeat domain"/>
    <property type="match status" value="1"/>
</dbReference>
<protein>
    <recommendedName>
        <fullName evidence="3">Tetratricopeptide repeat protein</fullName>
    </recommendedName>
</protein>
<dbReference type="SUPFAM" id="SSF48452">
    <property type="entry name" value="TPR-like"/>
    <property type="match status" value="1"/>
</dbReference>
<comment type="caution">
    <text evidence="1">The sequence shown here is derived from an EMBL/GenBank/DDBJ whole genome shotgun (WGS) entry which is preliminary data.</text>
</comment>
<evidence type="ECO:0000313" key="2">
    <source>
        <dbReference type="Proteomes" id="UP001343492"/>
    </source>
</evidence>